<sequence>MFAKVITTLAVAAMLAASPAQAQAATGAEEAEKASVLTFELLETRTAQWAQVRLECPSGRGNHPHAEQTCYEIKRVKGDLTKLNHSFEQRCVRDDTSAVIVDVSGNWKSQNLEYHMIFANHCHLKTTGGPIFDVL</sequence>
<dbReference type="Proteomes" id="UP001595823">
    <property type="component" value="Unassembled WGS sequence"/>
</dbReference>
<reference evidence="12" key="1">
    <citation type="journal article" date="2019" name="Int. J. Syst. Evol. Microbiol.">
        <title>The Global Catalogue of Microorganisms (GCM) 10K type strain sequencing project: providing services to taxonomists for standard genome sequencing and annotation.</title>
        <authorList>
            <consortium name="The Broad Institute Genomics Platform"/>
            <consortium name="The Broad Institute Genome Sequencing Center for Infectious Disease"/>
            <person name="Wu L."/>
            <person name="Ma J."/>
        </authorList>
    </citation>
    <scope>NUCLEOTIDE SEQUENCE [LARGE SCALE GENOMIC DNA]</scope>
    <source>
        <strain evidence="12">IBRC-M 10908</strain>
    </source>
</reference>
<dbReference type="InterPro" id="IPR000691">
    <property type="entry name" value="Prot_inh_I16_SSI"/>
</dbReference>
<keyword evidence="5 8" id="KW-0646">Protease inhibitor</keyword>
<organism evidence="11 12">
    <name type="scientific">Salininema proteolyticum</name>
    <dbReference type="NCBI Taxonomy" id="1607685"/>
    <lineage>
        <taxon>Bacteria</taxon>
        <taxon>Bacillati</taxon>
        <taxon>Actinomycetota</taxon>
        <taxon>Actinomycetes</taxon>
        <taxon>Glycomycetales</taxon>
        <taxon>Glycomycetaceae</taxon>
        <taxon>Salininema</taxon>
    </lineage>
</organism>
<evidence type="ECO:0000256" key="6">
    <source>
        <dbReference type="ARBA" id="ARBA00022900"/>
    </source>
</evidence>
<evidence type="ECO:0000256" key="1">
    <source>
        <dbReference type="ARBA" id="ARBA00004613"/>
    </source>
</evidence>
<feature type="chain" id="PRO_5047264153" evidence="9">
    <location>
        <begin position="23"/>
        <end position="135"/>
    </location>
</feature>
<evidence type="ECO:0000256" key="8">
    <source>
        <dbReference type="RuleBase" id="RU003471"/>
    </source>
</evidence>
<dbReference type="PRINTS" id="PR00294">
    <property type="entry name" value="SSBTLNINHBTR"/>
</dbReference>
<evidence type="ECO:0000256" key="3">
    <source>
        <dbReference type="ARBA" id="ARBA00011738"/>
    </source>
</evidence>
<comment type="subcellular location">
    <subcellularLocation>
        <location evidence="1">Secreted</location>
    </subcellularLocation>
</comment>
<dbReference type="Gene3D" id="3.30.350.10">
    <property type="entry name" value="Subtilisin inhibitor-like"/>
    <property type="match status" value="1"/>
</dbReference>
<dbReference type="EMBL" id="JBHSDK010000035">
    <property type="protein sequence ID" value="MFC4337574.1"/>
    <property type="molecule type" value="Genomic_DNA"/>
</dbReference>
<keyword evidence="4" id="KW-0964">Secreted</keyword>
<dbReference type="InterPro" id="IPR023549">
    <property type="entry name" value="Subtilisin_inhibitor"/>
</dbReference>
<dbReference type="SUPFAM" id="SSF55399">
    <property type="entry name" value="Subtilisin inhibitor"/>
    <property type="match status" value="1"/>
</dbReference>
<comment type="subunit">
    <text evidence="3">Homodimer.</text>
</comment>
<evidence type="ECO:0000256" key="5">
    <source>
        <dbReference type="ARBA" id="ARBA00022690"/>
    </source>
</evidence>
<gene>
    <name evidence="11" type="ORF">ACFPET_20465</name>
</gene>
<name>A0ABV8U3A1_9ACTN</name>
<evidence type="ECO:0000313" key="12">
    <source>
        <dbReference type="Proteomes" id="UP001595823"/>
    </source>
</evidence>
<keyword evidence="9" id="KW-0732">Signal</keyword>
<keyword evidence="7" id="KW-1015">Disulfide bond</keyword>
<evidence type="ECO:0000256" key="2">
    <source>
        <dbReference type="ARBA" id="ARBA00010472"/>
    </source>
</evidence>
<evidence type="ECO:0000256" key="4">
    <source>
        <dbReference type="ARBA" id="ARBA00022525"/>
    </source>
</evidence>
<dbReference type="RefSeq" id="WP_380624703.1">
    <property type="nucleotide sequence ID" value="NZ_JBHSDK010000035.1"/>
</dbReference>
<evidence type="ECO:0000313" key="11">
    <source>
        <dbReference type="EMBL" id="MFC4337574.1"/>
    </source>
</evidence>
<accession>A0ABV8U3A1</accession>
<proteinExistence type="inferred from homology"/>
<feature type="domain" description="Subtilisin inhibitor" evidence="10">
    <location>
        <begin position="44"/>
        <end position="120"/>
    </location>
</feature>
<evidence type="ECO:0000259" key="10">
    <source>
        <dbReference type="Pfam" id="PF00720"/>
    </source>
</evidence>
<protein>
    <submittedName>
        <fullName evidence="11">SSI family serine proteinase inhibitor</fullName>
    </submittedName>
</protein>
<dbReference type="Pfam" id="PF00720">
    <property type="entry name" value="SSI"/>
    <property type="match status" value="1"/>
</dbReference>
<keyword evidence="6 8" id="KW-0722">Serine protease inhibitor</keyword>
<comment type="similarity">
    <text evidence="2 8">Belongs to the protease inhibitor I16 (SSI) family.</text>
</comment>
<comment type="caution">
    <text evidence="11">The sequence shown here is derived from an EMBL/GenBank/DDBJ whole genome shotgun (WGS) entry which is preliminary data.</text>
</comment>
<dbReference type="InterPro" id="IPR036819">
    <property type="entry name" value="Subtilisin_inhibitor-like_sf"/>
</dbReference>
<keyword evidence="12" id="KW-1185">Reference proteome</keyword>
<evidence type="ECO:0000256" key="9">
    <source>
        <dbReference type="SAM" id="SignalP"/>
    </source>
</evidence>
<evidence type="ECO:0000256" key="7">
    <source>
        <dbReference type="ARBA" id="ARBA00023157"/>
    </source>
</evidence>
<feature type="signal peptide" evidence="9">
    <location>
        <begin position="1"/>
        <end position="22"/>
    </location>
</feature>